<protein>
    <submittedName>
        <fullName evidence="1">Uncharacterized protein</fullName>
    </submittedName>
</protein>
<proteinExistence type="predicted"/>
<dbReference type="EMBL" id="WNTK01082532">
    <property type="protein sequence ID" value="KAG9460333.1"/>
    <property type="molecule type" value="Genomic_DNA"/>
</dbReference>
<evidence type="ECO:0000313" key="1">
    <source>
        <dbReference type="EMBL" id="KAG9460333.1"/>
    </source>
</evidence>
<feature type="non-terminal residue" evidence="1">
    <location>
        <position position="72"/>
    </location>
</feature>
<dbReference type="AlphaFoldDB" id="A0A8J6BHZ6"/>
<keyword evidence="2" id="KW-1185">Reference proteome</keyword>
<sequence>TAALECIDLGVLQIHSVQFSARLAMEGRVNEARNVALELKELIDLVMTHENKVYGVVYEDWEDSMSPIYEDL</sequence>
<gene>
    <name evidence="1" type="ORF">GDO78_022529</name>
</gene>
<dbReference type="OrthoDB" id="1724672at2759"/>
<reference evidence="1" key="1">
    <citation type="thesis" date="2020" institute="ProQuest LLC" country="789 East Eisenhower Parkway, Ann Arbor, MI, USA">
        <title>Comparative Genomics and Chromosome Evolution.</title>
        <authorList>
            <person name="Mudd A.B."/>
        </authorList>
    </citation>
    <scope>NUCLEOTIDE SEQUENCE</scope>
    <source>
        <strain evidence="1">HN-11 Male</strain>
        <tissue evidence="1">Kidney and liver</tissue>
    </source>
</reference>
<accession>A0A8J6BHZ6</accession>
<organism evidence="1 2">
    <name type="scientific">Eleutherodactylus coqui</name>
    <name type="common">Puerto Rican coqui</name>
    <dbReference type="NCBI Taxonomy" id="57060"/>
    <lineage>
        <taxon>Eukaryota</taxon>
        <taxon>Metazoa</taxon>
        <taxon>Chordata</taxon>
        <taxon>Craniata</taxon>
        <taxon>Vertebrata</taxon>
        <taxon>Euteleostomi</taxon>
        <taxon>Amphibia</taxon>
        <taxon>Batrachia</taxon>
        <taxon>Anura</taxon>
        <taxon>Neobatrachia</taxon>
        <taxon>Hyloidea</taxon>
        <taxon>Eleutherodactylidae</taxon>
        <taxon>Eleutherodactylinae</taxon>
        <taxon>Eleutherodactylus</taxon>
        <taxon>Eleutherodactylus</taxon>
    </lineage>
</organism>
<dbReference type="Proteomes" id="UP000770717">
    <property type="component" value="Unassembled WGS sequence"/>
</dbReference>
<evidence type="ECO:0000313" key="2">
    <source>
        <dbReference type="Proteomes" id="UP000770717"/>
    </source>
</evidence>
<comment type="caution">
    <text evidence="1">The sequence shown here is derived from an EMBL/GenBank/DDBJ whole genome shotgun (WGS) entry which is preliminary data.</text>
</comment>
<feature type="non-terminal residue" evidence="1">
    <location>
        <position position="1"/>
    </location>
</feature>
<name>A0A8J6BHZ6_ELECQ</name>